<dbReference type="HOGENOM" id="CLU_374061_0_0_1"/>
<organism evidence="2 3">
    <name type="scientific">Leishmania major</name>
    <dbReference type="NCBI Taxonomy" id="5664"/>
    <lineage>
        <taxon>Eukaryota</taxon>
        <taxon>Discoba</taxon>
        <taxon>Euglenozoa</taxon>
        <taxon>Kinetoplastea</taxon>
        <taxon>Metakinetoplastina</taxon>
        <taxon>Trypanosomatida</taxon>
        <taxon>Trypanosomatidae</taxon>
        <taxon>Leishmaniinae</taxon>
        <taxon>Leishmania</taxon>
    </lineage>
</organism>
<gene>
    <name evidence="2" type="ORF">LMJF_29_2050</name>
</gene>
<sequence>MGGALCMHQPHASNHRAQPVASQPFAQESDDTSNDVPRLGSSTPPDEPAVPGPPALKNVGAAARAHSVELRSDAATCKNSASSYPRSAPQGFVRPLLSSSSSSIANPQSTRAPSHVTSIGMGEATTTAMPHSVPSMPEMERSVNSSCSAFSLYSADSSTHELPLPPPPLLERATPLQAVATTAAASAARVKASNNAALYPSAIPSASLMMTSLLLDAATPPTTLPDTSMSARSYFVPQNVRKHSGCTASKSHGKTPESDPAQAAAGSFAASSSMTAAAAAAHIVSSALLDVSFDSRVFAVNDAATSTEIQRLGVRLQELQRGHHELGVARGVAALLSRNSGGNSASSTQNLFLDASKGINEALPGASTASLESSRKSVESSVSEQELTRKQLHDETVKFVNLIQEIHEERAAGQAGYTWFRWGAVPPNTSSSSGSSGPGEVRAGSGDRTGASPPPVLEKAPLSGNWCADVPVGSATNYLRHRTLLRRRDRASTRVHWLPFEMRESDFRAGTSITPVYFCGYQATAVPADGAAATHGREHYPTTDVDVLTPHSQHFLEVGASSAVTLSVTDTPPLPSITPLARRTSTLGADVDKDSTHCFSDSKGPLSSSSGTIPSTSSHSLSSDSISFCPMHVAHRPTSILVPAKGKQGASTICSSVPRRPLLEPTQVDVPATVTTGLVPAKAASAHLPLFDPWRPTGDGSACEPGRRPIINAGVPHRKQLAKRALEDNQLFFEVFSQRKSFS</sequence>
<dbReference type="InParanoid" id="E9AE67"/>
<evidence type="ECO:0000313" key="3">
    <source>
        <dbReference type="Proteomes" id="UP000000542"/>
    </source>
</evidence>
<reference evidence="2 3" key="2">
    <citation type="journal article" date="2011" name="Genome Res.">
        <title>Chromosome and gene copy number variation allow major structural change between species and strains of Leishmania.</title>
        <authorList>
            <person name="Rogers M.B."/>
            <person name="Hilley J.D."/>
            <person name="Dickens N.J."/>
            <person name="Wilkes J."/>
            <person name="Bates P.A."/>
            <person name="Depledge D.P."/>
            <person name="Harris D."/>
            <person name="Her Y."/>
            <person name="Herzyk P."/>
            <person name="Imamura H."/>
            <person name="Otto T.D."/>
            <person name="Sanders M."/>
            <person name="Seeger K."/>
            <person name="Dujardin J.C."/>
            <person name="Berriman M."/>
            <person name="Smith D.F."/>
            <person name="Hertz-Fowler C."/>
            <person name="Mottram J.C."/>
        </authorList>
    </citation>
    <scope>NUCLEOTIDE SEQUENCE [LARGE SCALE GENOMIC DNA]</scope>
    <source>
        <strain evidence="3">MHOM/IL/81/Friedlin</strain>
    </source>
</reference>
<dbReference type="VEuPathDB" id="TriTrypDB:LMJLV39_290028500"/>
<feature type="compositionally biased region" description="Polar residues" evidence="1">
    <location>
        <begin position="11"/>
        <end position="26"/>
    </location>
</feature>
<dbReference type="OMA" id="FEMRESD"/>
<accession>E9AE67</accession>
<dbReference type="GeneID" id="12981067"/>
<dbReference type="eggNOG" id="ENOG502SJ2S">
    <property type="taxonomic scope" value="Eukaryota"/>
</dbReference>
<evidence type="ECO:0000313" key="2">
    <source>
        <dbReference type="EMBL" id="CBZ12546.1"/>
    </source>
</evidence>
<dbReference type="Proteomes" id="UP000000542">
    <property type="component" value="Chromosome 29"/>
</dbReference>
<dbReference type="VEuPathDB" id="TriTrypDB:LmjF.29.2050"/>
<feature type="region of interest" description="Disordered" evidence="1">
    <location>
        <begin position="1"/>
        <end position="64"/>
    </location>
</feature>
<dbReference type="RefSeq" id="XP_003722288.1">
    <property type="nucleotide sequence ID" value="XM_003722240.1"/>
</dbReference>
<dbReference type="VEuPathDB" id="TriTrypDB:LMJFC_290030000"/>
<dbReference type="VEuPathDB" id="TriTrypDB:LMJSD75_290028600"/>
<dbReference type="EMBL" id="FR796425">
    <property type="protein sequence ID" value="CBZ12546.1"/>
    <property type="molecule type" value="Genomic_DNA"/>
</dbReference>
<reference evidence="2 3" key="1">
    <citation type="journal article" date="2005" name="Science">
        <title>The genome of the kinetoplastid parasite, Leishmania major.</title>
        <authorList>
            <person name="Ivens A.C."/>
            <person name="Peacock C.S."/>
            <person name="Worthey E.A."/>
            <person name="Murphy L."/>
            <person name="Aggarwal G."/>
            <person name="Berriman M."/>
            <person name="Sisk E."/>
            <person name="Rajandream M.A."/>
            <person name="Adlem E."/>
            <person name="Aert R."/>
            <person name="Anupama A."/>
            <person name="Apostolou Z."/>
            <person name="Attipoe P."/>
            <person name="Bason N."/>
            <person name="Bauser C."/>
            <person name="Beck A."/>
            <person name="Beverley S.M."/>
            <person name="Bianchettin G."/>
            <person name="Borzym K."/>
            <person name="Bothe G."/>
            <person name="Bruschi C.V."/>
            <person name="Collins M."/>
            <person name="Cadag E."/>
            <person name="Ciarloni L."/>
            <person name="Clayton C."/>
            <person name="Coulson R.M."/>
            <person name="Cronin A."/>
            <person name="Cruz A.K."/>
            <person name="Davies R.M."/>
            <person name="De Gaudenzi J."/>
            <person name="Dobson D.E."/>
            <person name="Duesterhoeft A."/>
            <person name="Fazelina G."/>
            <person name="Fosker N."/>
            <person name="Frasch A.C."/>
            <person name="Fraser A."/>
            <person name="Fuchs M."/>
            <person name="Gabel C."/>
            <person name="Goble A."/>
            <person name="Goffeau A."/>
            <person name="Harris D."/>
            <person name="Hertz-Fowler C."/>
            <person name="Hilbert H."/>
            <person name="Horn D."/>
            <person name="Huang Y."/>
            <person name="Klages S."/>
            <person name="Knights A."/>
            <person name="Kube M."/>
            <person name="Larke N."/>
            <person name="Litvin L."/>
            <person name="Lord A."/>
            <person name="Louie T."/>
            <person name="Marra M."/>
            <person name="Masuy D."/>
            <person name="Matthews K."/>
            <person name="Michaeli S."/>
            <person name="Mottram J.C."/>
            <person name="Muller-Auer S."/>
            <person name="Munden H."/>
            <person name="Nelson S."/>
            <person name="Norbertczak H."/>
            <person name="Oliver K."/>
            <person name="O'neil S."/>
            <person name="Pentony M."/>
            <person name="Pohl T.M."/>
            <person name="Price C."/>
            <person name="Purnelle B."/>
            <person name="Quail M.A."/>
            <person name="Rabbinowitsch E."/>
            <person name="Reinhardt R."/>
            <person name="Rieger M."/>
            <person name="Rinta J."/>
            <person name="Robben J."/>
            <person name="Robertson L."/>
            <person name="Ruiz J.C."/>
            <person name="Rutter S."/>
            <person name="Saunders D."/>
            <person name="Schafer M."/>
            <person name="Schein J."/>
            <person name="Schwartz D.C."/>
            <person name="Seeger K."/>
            <person name="Seyler A."/>
            <person name="Sharp S."/>
            <person name="Shin H."/>
            <person name="Sivam D."/>
            <person name="Squares R."/>
            <person name="Squares S."/>
            <person name="Tosato V."/>
            <person name="Vogt C."/>
            <person name="Volckaert G."/>
            <person name="Wambutt R."/>
            <person name="Warren T."/>
            <person name="Wedler H."/>
            <person name="Woodward J."/>
            <person name="Zhou S."/>
            <person name="Zimmermann W."/>
            <person name="Smith D.F."/>
            <person name="Blackwell J.M."/>
            <person name="Stuart K.D."/>
            <person name="Barrell B."/>
            <person name="Myler P.J."/>
        </authorList>
    </citation>
    <scope>NUCLEOTIDE SEQUENCE [LARGE SCALE GENOMIC DNA]</scope>
    <source>
        <strain evidence="3">MHOM/IL/81/Friedlin</strain>
    </source>
</reference>
<dbReference type="KEGG" id="lma:LMJF_29_2050"/>
<dbReference type="AlphaFoldDB" id="E9AE67"/>
<keyword evidence="3" id="KW-1185">Reference proteome</keyword>
<name>E9AE67_LEIMA</name>
<feature type="region of interest" description="Disordered" evidence="1">
    <location>
        <begin position="591"/>
        <end position="618"/>
    </location>
</feature>
<feature type="compositionally biased region" description="Pro residues" evidence="1">
    <location>
        <begin position="45"/>
        <end position="54"/>
    </location>
</feature>
<feature type="region of interest" description="Disordered" evidence="1">
    <location>
        <begin position="428"/>
        <end position="457"/>
    </location>
</feature>
<evidence type="ECO:0000256" key="1">
    <source>
        <dbReference type="SAM" id="MobiDB-lite"/>
    </source>
</evidence>
<protein>
    <submittedName>
        <fullName evidence="2">Uncharacterized protein</fullName>
    </submittedName>
</protein>
<feature type="region of interest" description="Disordered" evidence="1">
    <location>
        <begin position="365"/>
        <end position="389"/>
    </location>
</feature>
<feature type="compositionally biased region" description="Low complexity" evidence="1">
    <location>
        <begin position="601"/>
        <end position="618"/>
    </location>
</feature>
<proteinExistence type="predicted"/>